<dbReference type="Proteomes" id="UP000241507">
    <property type="component" value="Chromosome"/>
</dbReference>
<reference evidence="5" key="1">
    <citation type="submission" date="2018-03" db="EMBL/GenBank/DDBJ databases">
        <title>Gramella fulva sp. nov., isolated from a dry surface of tidal flat.</title>
        <authorList>
            <person name="Hwang S.H."/>
            <person name="Hwang W.M."/>
            <person name="Kang K."/>
            <person name="Ahn T.-Y."/>
        </authorList>
    </citation>
    <scope>NUCLEOTIDE SEQUENCE [LARGE SCALE GENOMIC DNA]</scope>
    <source>
        <strain evidence="5">SH35</strain>
    </source>
</reference>
<evidence type="ECO:0000256" key="1">
    <source>
        <dbReference type="ARBA" id="ARBA00023237"/>
    </source>
</evidence>
<dbReference type="OrthoDB" id="9805931at2"/>
<sequence>MFVTFVKNLILLKQIFLFLIFSLCFLPSALGQTQKINYESDRTLRNEERYPGAFILSKVDNQVYFDHNGIEVWCDNAIFYKEANFFKAYGNIRMQQGDSVSMTSNYAEYNGDTEFAFASGNVKMRRPETTLETDSLFFNRITQQAYYRSGGKVTDTASVLTSRVGRYFLNEDKYSFITDVVVKNPDYTIHSEQIDFYSENGNAYLYGPSTIESETSTVYCERGFYDTREDHGYFVKNSRIDYDNRILKGDSLYFNRKRSFASATNNIRVIDTINKSKITGHYAEVYRDKDSVFITKRAVAAMLQDKDSVFIHSDTLMVTGKPEQRVIRGFYDVRILKNDMSGRSDSIYTNQSSGITKLINLRRMGDKDPVLWSGENQMTGDTIQLISNPKTEKLDTLLVFNNAFLIQKDTIKGYNQIKGKYLVGLFDDNELSQVDIDKNTETLYYMRNEKDTLIGINKTLSSSIKILFEDRKITDIYYYNQVDGKLTPEPDFPPNARQLKGFNWRGDERIMSKKGLFEGQPEPKLTKIQGIPLPDEPEEFFDQREKNKPLLNKNSRLDPKILQNRKEDTLKFKHPNLPDIKEDLKNEKKKDSLETKEEVKIE</sequence>
<feature type="region of interest" description="Disordered" evidence="2">
    <location>
        <begin position="515"/>
        <end position="602"/>
    </location>
</feature>
<feature type="domain" description="Organic solvent tolerance-like N-terminal" evidence="3">
    <location>
        <begin position="58"/>
        <end position="192"/>
    </location>
</feature>
<organism evidence="4 5">
    <name type="scientific">Christiangramia fulva</name>
    <dbReference type="NCBI Taxonomy" id="2126553"/>
    <lineage>
        <taxon>Bacteria</taxon>
        <taxon>Pseudomonadati</taxon>
        <taxon>Bacteroidota</taxon>
        <taxon>Flavobacteriia</taxon>
        <taxon>Flavobacteriales</taxon>
        <taxon>Flavobacteriaceae</taxon>
        <taxon>Christiangramia</taxon>
    </lineage>
</organism>
<evidence type="ECO:0000256" key="2">
    <source>
        <dbReference type="SAM" id="MobiDB-lite"/>
    </source>
</evidence>
<dbReference type="GO" id="GO:1990351">
    <property type="term" value="C:transporter complex"/>
    <property type="evidence" value="ECO:0007669"/>
    <property type="project" value="TreeGrafter"/>
</dbReference>
<dbReference type="EMBL" id="CP028136">
    <property type="protein sequence ID" value="AVR45918.1"/>
    <property type="molecule type" value="Genomic_DNA"/>
</dbReference>
<feature type="compositionally biased region" description="Basic and acidic residues" evidence="2">
    <location>
        <begin position="555"/>
        <end position="571"/>
    </location>
</feature>
<dbReference type="InterPro" id="IPR005653">
    <property type="entry name" value="OstA-like_N"/>
</dbReference>
<keyword evidence="1" id="KW-0472">Membrane</keyword>
<dbReference type="AlphaFoldDB" id="A0A2R3Z6S0"/>
<protein>
    <submittedName>
        <fullName evidence="4">OstA-like protein</fullName>
    </submittedName>
</protein>
<evidence type="ECO:0000259" key="3">
    <source>
        <dbReference type="Pfam" id="PF13100"/>
    </source>
</evidence>
<name>A0A2R3Z6S0_9FLAO</name>
<keyword evidence="1" id="KW-0998">Cell outer membrane</keyword>
<keyword evidence="5" id="KW-1185">Reference proteome</keyword>
<dbReference type="InterPro" id="IPR050218">
    <property type="entry name" value="LptD"/>
</dbReference>
<evidence type="ECO:0000313" key="4">
    <source>
        <dbReference type="EMBL" id="AVR45918.1"/>
    </source>
</evidence>
<dbReference type="KEGG" id="grs:C7S20_12005"/>
<evidence type="ECO:0000313" key="5">
    <source>
        <dbReference type="Proteomes" id="UP000241507"/>
    </source>
</evidence>
<dbReference type="GO" id="GO:0009279">
    <property type="term" value="C:cell outer membrane"/>
    <property type="evidence" value="ECO:0007669"/>
    <property type="project" value="TreeGrafter"/>
</dbReference>
<proteinExistence type="predicted"/>
<gene>
    <name evidence="4" type="ORF">C7S20_12005</name>
</gene>
<dbReference type="Gene3D" id="2.60.450.10">
    <property type="entry name" value="Lipopolysaccharide (LPS) transport protein A like domain"/>
    <property type="match status" value="2"/>
</dbReference>
<feature type="compositionally biased region" description="Basic and acidic residues" evidence="2">
    <location>
        <begin position="579"/>
        <end position="602"/>
    </location>
</feature>
<dbReference type="PANTHER" id="PTHR30189:SF1">
    <property type="entry name" value="LPS-ASSEMBLY PROTEIN LPTD"/>
    <property type="match status" value="1"/>
</dbReference>
<dbReference type="PANTHER" id="PTHR30189">
    <property type="entry name" value="LPS-ASSEMBLY PROTEIN"/>
    <property type="match status" value="1"/>
</dbReference>
<accession>A0A2R3Z6S0</accession>
<dbReference type="Pfam" id="PF13100">
    <property type="entry name" value="OstA_2"/>
    <property type="match status" value="1"/>
</dbReference>